<gene>
    <name evidence="6" type="ORF">JYU34_015298</name>
</gene>
<name>A0ABQ7Q6U5_PLUXY</name>
<dbReference type="Gene3D" id="6.10.140.2220">
    <property type="match status" value="1"/>
</dbReference>
<evidence type="ECO:0000259" key="5">
    <source>
        <dbReference type="PROSITE" id="PS50865"/>
    </source>
</evidence>
<dbReference type="SUPFAM" id="SSF144232">
    <property type="entry name" value="HIT/MYND zinc finger-like"/>
    <property type="match status" value="1"/>
</dbReference>
<comment type="caution">
    <text evidence="6">The sequence shown here is derived from an EMBL/GenBank/DDBJ whole genome shotgun (WGS) entry which is preliminary data.</text>
</comment>
<sequence length="444" mass="49398">MADKSIAVSALEVGELNLCIDSMEPKSIEAIGNQSWVDWHIRLQKLNQQAVLEATSMGEELTKETLISAGKLPVLVHEAICIQVWRQKIYPQILKLEPEPATTFGIYMVLYHEAAAVGLLETALFHEAGAQCLSDVTVDLLDYAIEQLTALVGLINSDYLKPEDLKKQLSESTLEELTRQKNDLQFDISMRCITIVRYIAEHMEAVGIGACIATGLYRTHDAPALLALLLQAEPWRRGEEVFESGKWVPSTPSSELHRSEAQLWLCLRQLLLQPRLAQHYRIDDTARATFCRLESKLSESILDQIPPLAELKMFLCRLAVGDCAGLAGNGVKSPGCTLVEIVPQIKDKYLKQVHKRAKSIAKAQLQYFCLDGSPSSREAARRLLECYAGDAALALEGGRCAGCGEQAARKCGRCSSEWYCGRECQVKQWSKHKELCDQLSQLLI</sequence>
<dbReference type="PANTHER" id="PTHR13244">
    <property type="entry name" value="ZINC FINGER MYND DOMAIN CONTAINING PROTEIN 10"/>
    <property type="match status" value="1"/>
</dbReference>
<dbReference type="PROSITE" id="PS01360">
    <property type="entry name" value="ZF_MYND_1"/>
    <property type="match status" value="1"/>
</dbReference>
<accession>A0ABQ7Q6U5</accession>
<dbReference type="InterPro" id="IPR002893">
    <property type="entry name" value="Znf_MYND"/>
</dbReference>
<evidence type="ECO:0000256" key="1">
    <source>
        <dbReference type="ARBA" id="ARBA00022723"/>
    </source>
</evidence>
<protein>
    <recommendedName>
        <fullName evidence="5">MYND-type domain-containing protein</fullName>
    </recommendedName>
</protein>
<evidence type="ECO:0000313" key="6">
    <source>
        <dbReference type="EMBL" id="KAG7300947.1"/>
    </source>
</evidence>
<organism evidence="6 7">
    <name type="scientific">Plutella xylostella</name>
    <name type="common">Diamondback moth</name>
    <name type="synonym">Plutella maculipennis</name>
    <dbReference type="NCBI Taxonomy" id="51655"/>
    <lineage>
        <taxon>Eukaryota</taxon>
        <taxon>Metazoa</taxon>
        <taxon>Ecdysozoa</taxon>
        <taxon>Arthropoda</taxon>
        <taxon>Hexapoda</taxon>
        <taxon>Insecta</taxon>
        <taxon>Pterygota</taxon>
        <taxon>Neoptera</taxon>
        <taxon>Endopterygota</taxon>
        <taxon>Lepidoptera</taxon>
        <taxon>Glossata</taxon>
        <taxon>Ditrysia</taxon>
        <taxon>Yponomeutoidea</taxon>
        <taxon>Plutellidae</taxon>
        <taxon>Plutella</taxon>
    </lineage>
</organism>
<dbReference type="InterPro" id="IPR052298">
    <property type="entry name" value="ZMYND10"/>
</dbReference>
<evidence type="ECO:0000256" key="4">
    <source>
        <dbReference type="PROSITE-ProRule" id="PRU00134"/>
    </source>
</evidence>
<evidence type="ECO:0000256" key="3">
    <source>
        <dbReference type="ARBA" id="ARBA00022833"/>
    </source>
</evidence>
<dbReference type="Proteomes" id="UP000823941">
    <property type="component" value="Chromosome 20"/>
</dbReference>
<dbReference type="EMBL" id="JAHIBW010000020">
    <property type="protein sequence ID" value="KAG7300947.1"/>
    <property type="molecule type" value="Genomic_DNA"/>
</dbReference>
<dbReference type="Pfam" id="PF01753">
    <property type="entry name" value="zf-MYND"/>
    <property type="match status" value="1"/>
</dbReference>
<reference evidence="6 7" key="1">
    <citation type="submission" date="2021-06" db="EMBL/GenBank/DDBJ databases">
        <title>A haploid diamondback moth (Plutella xylostella L.) genome assembly resolves 31 chromosomes and identifies a diamide resistance mutation.</title>
        <authorList>
            <person name="Ward C.M."/>
            <person name="Perry K.D."/>
            <person name="Baker G."/>
            <person name="Powis K."/>
            <person name="Heckel D.G."/>
            <person name="Baxter S.W."/>
        </authorList>
    </citation>
    <scope>NUCLEOTIDE SEQUENCE [LARGE SCALE GENOMIC DNA]</scope>
    <source>
        <strain evidence="6 7">LV</strain>
        <tissue evidence="6">Single pupa</tissue>
    </source>
</reference>
<keyword evidence="2 4" id="KW-0863">Zinc-finger</keyword>
<keyword evidence="3" id="KW-0862">Zinc</keyword>
<feature type="domain" description="MYND-type" evidence="5">
    <location>
        <begin position="400"/>
        <end position="436"/>
    </location>
</feature>
<dbReference type="PANTHER" id="PTHR13244:SF7">
    <property type="entry name" value="ZINC FINGER MYND DOMAIN-CONTAINING PROTEIN 10"/>
    <property type="match status" value="1"/>
</dbReference>
<keyword evidence="7" id="KW-1185">Reference proteome</keyword>
<keyword evidence="1" id="KW-0479">Metal-binding</keyword>
<proteinExistence type="predicted"/>
<dbReference type="PROSITE" id="PS50865">
    <property type="entry name" value="ZF_MYND_2"/>
    <property type="match status" value="1"/>
</dbReference>
<evidence type="ECO:0000256" key="2">
    <source>
        <dbReference type="ARBA" id="ARBA00022771"/>
    </source>
</evidence>
<evidence type="ECO:0000313" key="7">
    <source>
        <dbReference type="Proteomes" id="UP000823941"/>
    </source>
</evidence>